<organism evidence="2">
    <name type="scientific">Arundo donax</name>
    <name type="common">Giant reed</name>
    <name type="synonym">Donax arundinaceus</name>
    <dbReference type="NCBI Taxonomy" id="35708"/>
    <lineage>
        <taxon>Eukaryota</taxon>
        <taxon>Viridiplantae</taxon>
        <taxon>Streptophyta</taxon>
        <taxon>Embryophyta</taxon>
        <taxon>Tracheophyta</taxon>
        <taxon>Spermatophyta</taxon>
        <taxon>Magnoliopsida</taxon>
        <taxon>Liliopsida</taxon>
        <taxon>Poales</taxon>
        <taxon>Poaceae</taxon>
        <taxon>PACMAD clade</taxon>
        <taxon>Arundinoideae</taxon>
        <taxon>Arundineae</taxon>
        <taxon>Arundo</taxon>
    </lineage>
</organism>
<dbReference type="AlphaFoldDB" id="A0A0A9C9H4"/>
<feature type="signal peptide" evidence="1">
    <location>
        <begin position="1"/>
        <end position="20"/>
    </location>
</feature>
<feature type="chain" id="PRO_5002044406" evidence="1">
    <location>
        <begin position="21"/>
        <end position="40"/>
    </location>
</feature>
<evidence type="ECO:0000313" key="2">
    <source>
        <dbReference type="EMBL" id="JAD72974.1"/>
    </source>
</evidence>
<proteinExistence type="predicted"/>
<reference evidence="2" key="2">
    <citation type="journal article" date="2015" name="Data Brief">
        <title>Shoot transcriptome of the giant reed, Arundo donax.</title>
        <authorList>
            <person name="Barrero R.A."/>
            <person name="Guerrero F.D."/>
            <person name="Moolhuijzen P."/>
            <person name="Goolsby J.A."/>
            <person name="Tidwell J."/>
            <person name="Bellgard S.E."/>
            <person name="Bellgard M.I."/>
        </authorList>
    </citation>
    <scope>NUCLEOTIDE SEQUENCE</scope>
    <source>
        <tissue evidence="2">Shoot tissue taken approximately 20 cm above the soil surface</tissue>
    </source>
</reference>
<accession>A0A0A9C9H4</accession>
<protein>
    <submittedName>
        <fullName evidence="2">Uncharacterized protein</fullName>
    </submittedName>
</protein>
<keyword evidence="1" id="KW-0732">Signal</keyword>
<dbReference type="EMBL" id="GBRH01224921">
    <property type="protein sequence ID" value="JAD72974.1"/>
    <property type="molecule type" value="Transcribed_RNA"/>
</dbReference>
<reference evidence="2" key="1">
    <citation type="submission" date="2014-09" db="EMBL/GenBank/DDBJ databases">
        <authorList>
            <person name="Magalhaes I.L.F."/>
            <person name="Oliveira U."/>
            <person name="Santos F.R."/>
            <person name="Vidigal T.H.D.A."/>
            <person name="Brescovit A.D."/>
            <person name="Santos A.J."/>
        </authorList>
    </citation>
    <scope>NUCLEOTIDE SEQUENCE</scope>
    <source>
        <tissue evidence="2">Shoot tissue taken approximately 20 cm above the soil surface</tissue>
    </source>
</reference>
<evidence type="ECO:0000256" key="1">
    <source>
        <dbReference type="SAM" id="SignalP"/>
    </source>
</evidence>
<sequence length="40" mass="4334">MWCRTCACVATASWRGSMLGTVPTLACYYSGEAALSFVIR</sequence>
<name>A0A0A9C9H4_ARUDO</name>